<dbReference type="EMBL" id="QRQO01000003">
    <property type="protein sequence ID" value="RHN17199.1"/>
    <property type="molecule type" value="Genomic_DNA"/>
</dbReference>
<comment type="caution">
    <text evidence="1">The sequence shown here is derived from an EMBL/GenBank/DDBJ whole genome shotgun (WGS) entry which is preliminary data.</text>
</comment>
<name>A0A415G7G2_9FIRM</name>
<dbReference type="AlphaFoldDB" id="A0A415G7G2"/>
<dbReference type="EMBL" id="QRNJ01000025">
    <property type="protein sequence ID" value="RHK39421.1"/>
    <property type="molecule type" value="Genomic_DNA"/>
</dbReference>
<evidence type="ECO:0000313" key="1">
    <source>
        <dbReference type="EMBL" id="RHK39421.1"/>
    </source>
</evidence>
<evidence type="ECO:0000313" key="2">
    <source>
        <dbReference type="EMBL" id="RHN17199.1"/>
    </source>
</evidence>
<protein>
    <submittedName>
        <fullName evidence="1">Uncharacterized protein</fullName>
    </submittedName>
</protein>
<dbReference type="Proteomes" id="UP000283700">
    <property type="component" value="Unassembled WGS sequence"/>
</dbReference>
<reference evidence="3 4" key="1">
    <citation type="submission" date="2018-08" db="EMBL/GenBank/DDBJ databases">
        <title>A genome reference for cultivated species of the human gut microbiota.</title>
        <authorList>
            <person name="Zou Y."/>
            <person name="Xue W."/>
            <person name="Luo G."/>
        </authorList>
    </citation>
    <scope>NUCLEOTIDE SEQUENCE [LARGE SCALE GENOMIC DNA]</scope>
    <source>
        <strain evidence="2 4">AF31-17AC</strain>
        <strain evidence="1 3">AF45-14BH</strain>
    </source>
</reference>
<sequence length="151" mass="17295">MKRKITKYDKTEVYKKEIAPIISDLKVACTFAGLPMFVTVAIKNDDKTGTTYESNIVQASTGYKMADPCINTILMHMNGFPVDYPDYIKEDIRELRDYLDEIEKTMNEGDAIDIDLKENRLTEMNEIVAGKKKTVVPDKLLKKDIHIDENI</sequence>
<accession>A0A415G7G2</accession>
<organism evidence="1 3">
    <name type="scientific">Anaerobutyricum hallii</name>
    <dbReference type="NCBI Taxonomy" id="39488"/>
    <lineage>
        <taxon>Bacteria</taxon>
        <taxon>Bacillati</taxon>
        <taxon>Bacillota</taxon>
        <taxon>Clostridia</taxon>
        <taxon>Lachnospirales</taxon>
        <taxon>Lachnospiraceae</taxon>
        <taxon>Anaerobutyricum</taxon>
    </lineage>
</organism>
<evidence type="ECO:0000313" key="3">
    <source>
        <dbReference type="Proteomes" id="UP000283497"/>
    </source>
</evidence>
<gene>
    <name evidence="1" type="ORF">DW068_07490</name>
    <name evidence="2" type="ORF">DWZ29_01705</name>
</gene>
<evidence type="ECO:0000313" key="4">
    <source>
        <dbReference type="Proteomes" id="UP000283700"/>
    </source>
</evidence>
<proteinExistence type="predicted"/>
<dbReference type="RefSeq" id="WP_118314454.1">
    <property type="nucleotide sequence ID" value="NZ_DBFOXH010000052.1"/>
</dbReference>
<dbReference type="Proteomes" id="UP000283497">
    <property type="component" value="Unassembled WGS sequence"/>
</dbReference>